<name>A0AAP0RE16_LIQFO</name>
<comment type="caution">
    <text evidence="1">The sequence shown here is derived from an EMBL/GenBank/DDBJ whole genome shotgun (WGS) entry which is preliminary data.</text>
</comment>
<keyword evidence="2" id="KW-1185">Reference proteome</keyword>
<protein>
    <submittedName>
        <fullName evidence="1">Uncharacterized protein</fullName>
    </submittedName>
</protein>
<dbReference type="AlphaFoldDB" id="A0AAP0RE16"/>
<dbReference type="Proteomes" id="UP001415857">
    <property type="component" value="Unassembled WGS sequence"/>
</dbReference>
<accession>A0AAP0RE16</accession>
<sequence>MSYVQQLETSHLKLIQIEQELERARQQGLYIGGGLDATHLEFPGTINTEVKKRIADGVQDKQGPIFPLMGSGAAFVEDFPLNAKFSSVVEHNRWVWPDVASRNHLCCIDFEDRNHLFFECSFLASILEDNPHLM</sequence>
<reference evidence="1 2" key="1">
    <citation type="journal article" date="2024" name="Plant J.">
        <title>Genome sequences and population genomics reveal climatic adaptation and genomic divergence between two closely related sweetgum species.</title>
        <authorList>
            <person name="Xu W.Q."/>
            <person name="Ren C.Q."/>
            <person name="Zhang X.Y."/>
            <person name="Comes H.P."/>
            <person name="Liu X.H."/>
            <person name="Li Y.G."/>
            <person name="Kettle C.J."/>
            <person name="Jalonen R."/>
            <person name="Gaisberger H."/>
            <person name="Ma Y.Z."/>
            <person name="Qiu Y.X."/>
        </authorList>
    </citation>
    <scope>NUCLEOTIDE SEQUENCE [LARGE SCALE GENOMIC DNA]</scope>
    <source>
        <strain evidence="1">Hangzhou</strain>
    </source>
</reference>
<proteinExistence type="predicted"/>
<dbReference type="PANTHER" id="PTHR45693:SF36">
    <property type="entry name" value="TRANSCRIPTION FACTOR TGA4"/>
    <property type="match status" value="1"/>
</dbReference>
<evidence type="ECO:0000313" key="1">
    <source>
        <dbReference type="EMBL" id="KAK9276139.1"/>
    </source>
</evidence>
<organism evidence="1 2">
    <name type="scientific">Liquidambar formosana</name>
    <name type="common">Formosan gum</name>
    <dbReference type="NCBI Taxonomy" id="63359"/>
    <lineage>
        <taxon>Eukaryota</taxon>
        <taxon>Viridiplantae</taxon>
        <taxon>Streptophyta</taxon>
        <taxon>Embryophyta</taxon>
        <taxon>Tracheophyta</taxon>
        <taxon>Spermatophyta</taxon>
        <taxon>Magnoliopsida</taxon>
        <taxon>eudicotyledons</taxon>
        <taxon>Gunneridae</taxon>
        <taxon>Pentapetalae</taxon>
        <taxon>Saxifragales</taxon>
        <taxon>Altingiaceae</taxon>
        <taxon>Liquidambar</taxon>
    </lineage>
</organism>
<dbReference type="PANTHER" id="PTHR45693">
    <property type="entry name" value="TRANSCRIPTION FACTOR TGA9"/>
    <property type="match status" value="1"/>
</dbReference>
<gene>
    <name evidence="1" type="ORF">L1049_005670</name>
</gene>
<dbReference type="EMBL" id="JBBPBK010000010">
    <property type="protein sequence ID" value="KAK9276139.1"/>
    <property type="molecule type" value="Genomic_DNA"/>
</dbReference>
<evidence type="ECO:0000313" key="2">
    <source>
        <dbReference type="Proteomes" id="UP001415857"/>
    </source>
</evidence>